<keyword evidence="1" id="KW-0472">Membrane</keyword>
<evidence type="ECO:0000313" key="2">
    <source>
        <dbReference type="EMBL" id="MDQ0165775.1"/>
    </source>
</evidence>
<keyword evidence="1" id="KW-0812">Transmembrane</keyword>
<proteinExistence type="predicted"/>
<feature type="transmembrane region" description="Helical" evidence="1">
    <location>
        <begin position="6"/>
        <end position="28"/>
    </location>
</feature>
<sequence>MKWVIYISEGFLFLTLMPILIVFSITVVRSLCEYFADMTTFSK</sequence>
<keyword evidence="1" id="KW-1133">Transmembrane helix</keyword>
<reference evidence="2 3" key="1">
    <citation type="submission" date="2023-07" db="EMBL/GenBank/DDBJ databases">
        <title>Genomic Encyclopedia of Type Strains, Phase IV (KMG-IV): sequencing the most valuable type-strain genomes for metagenomic binning, comparative biology and taxonomic classification.</title>
        <authorList>
            <person name="Goeker M."/>
        </authorList>
    </citation>
    <scope>NUCLEOTIDE SEQUENCE [LARGE SCALE GENOMIC DNA]</scope>
    <source>
        <strain evidence="2 3">DSM 12751</strain>
    </source>
</reference>
<dbReference type="EMBL" id="JAUSTY010000006">
    <property type="protein sequence ID" value="MDQ0165775.1"/>
    <property type="molecule type" value="Genomic_DNA"/>
</dbReference>
<evidence type="ECO:0000313" key="3">
    <source>
        <dbReference type="Proteomes" id="UP001235840"/>
    </source>
</evidence>
<dbReference type="Proteomes" id="UP001235840">
    <property type="component" value="Unassembled WGS sequence"/>
</dbReference>
<gene>
    <name evidence="2" type="ORF">J2S11_001676</name>
</gene>
<organism evidence="2 3">
    <name type="scientific">Caldalkalibacillus horti</name>
    <dbReference type="NCBI Taxonomy" id="77523"/>
    <lineage>
        <taxon>Bacteria</taxon>
        <taxon>Bacillati</taxon>
        <taxon>Bacillota</taxon>
        <taxon>Bacilli</taxon>
        <taxon>Bacillales</taxon>
        <taxon>Bacillaceae</taxon>
        <taxon>Caldalkalibacillus</taxon>
    </lineage>
</organism>
<name>A0ABT9VXP8_9BACI</name>
<dbReference type="RefSeq" id="WP_307393304.1">
    <property type="nucleotide sequence ID" value="NZ_BAAADK010000032.1"/>
</dbReference>
<evidence type="ECO:0000256" key="1">
    <source>
        <dbReference type="SAM" id="Phobius"/>
    </source>
</evidence>
<protein>
    <submittedName>
        <fullName evidence="2">Uncharacterized protein</fullName>
    </submittedName>
</protein>
<comment type="caution">
    <text evidence="2">The sequence shown here is derived from an EMBL/GenBank/DDBJ whole genome shotgun (WGS) entry which is preliminary data.</text>
</comment>
<accession>A0ABT9VXP8</accession>
<keyword evidence="3" id="KW-1185">Reference proteome</keyword>